<gene>
    <name evidence="1" type="ORF">PILCRDRAFT_87369</name>
</gene>
<organism evidence="1 2">
    <name type="scientific">Piloderma croceum (strain F 1598)</name>
    <dbReference type="NCBI Taxonomy" id="765440"/>
    <lineage>
        <taxon>Eukaryota</taxon>
        <taxon>Fungi</taxon>
        <taxon>Dikarya</taxon>
        <taxon>Basidiomycota</taxon>
        <taxon>Agaricomycotina</taxon>
        <taxon>Agaricomycetes</taxon>
        <taxon>Agaricomycetidae</taxon>
        <taxon>Atheliales</taxon>
        <taxon>Atheliaceae</taxon>
        <taxon>Piloderma</taxon>
    </lineage>
</organism>
<evidence type="ECO:0000313" key="1">
    <source>
        <dbReference type="EMBL" id="KIM85105.1"/>
    </source>
</evidence>
<name>A0A0C3FM43_PILCF</name>
<dbReference type="STRING" id="765440.A0A0C3FM43"/>
<keyword evidence="2" id="KW-1185">Reference proteome</keyword>
<dbReference type="InParanoid" id="A0A0C3FM43"/>
<dbReference type="AlphaFoldDB" id="A0A0C3FM43"/>
<reference evidence="2" key="2">
    <citation type="submission" date="2015-01" db="EMBL/GenBank/DDBJ databases">
        <title>Evolutionary Origins and Diversification of the Mycorrhizal Mutualists.</title>
        <authorList>
            <consortium name="DOE Joint Genome Institute"/>
            <consortium name="Mycorrhizal Genomics Consortium"/>
            <person name="Kohler A."/>
            <person name="Kuo A."/>
            <person name="Nagy L.G."/>
            <person name="Floudas D."/>
            <person name="Copeland A."/>
            <person name="Barry K.W."/>
            <person name="Cichocki N."/>
            <person name="Veneault-Fourrey C."/>
            <person name="LaButti K."/>
            <person name="Lindquist E.A."/>
            <person name="Lipzen A."/>
            <person name="Lundell T."/>
            <person name="Morin E."/>
            <person name="Murat C."/>
            <person name="Riley R."/>
            <person name="Ohm R."/>
            <person name="Sun H."/>
            <person name="Tunlid A."/>
            <person name="Henrissat B."/>
            <person name="Grigoriev I.V."/>
            <person name="Hibbett D.S."/>
            <person name="Martin F."/>
        </authorList>
    </citation>
    <scope>NUCLEOTIDE SEQUENCE [LARGE SCALE GENOMIC DNA]</scope>
    <source>
        <strain evidence="2">F 1598</strain>
    </source>
</reference>
<protein>
    <submittedName>
        <fullName evidence="1">Uncharacterized protein</fullName>
    </submittedName>
</protein>
<evidence type="ECO:0000313" key="2">
    <source>
        <dbReference type="Proteomes" id="UP000054166"/>
    </source>
</evidence>
<dbReference type="Proteomes" id="UP000054166">
    <property type="component" value="Unassembled WGS sequence"/>
</dbReference>
<reference evidence="1 2" key="1">
    <citation type="submission" date="2014-04" db="EMBL/GenBank/DDBJ databases">
        <authorList>
            <consortium name="DOE Joint Genome Institute"/>
            <person name="Kuo A."/>
            <person name="Tarkka M."/>
            <person name="Buscot F."/>
            <person name="Kohler A."/>
            <person name="Nagy L.G."/>
            <person name="Floudas D."/>
            <person name="Copeland A."/>
            <person name="Barry K.W."/>
            <person name="Cichocki N."/>
            <person name="Veneault-Fourrey C."/>
            <person name="LaButti K."/>
            <person name="Lindquist E.A."/>
            <person name="Lipzen A."/>
            <person name="Lundell T."/>
            <person name="Morin E."/>
            <person name="Murat C."/>
            <person name="Sun H."/>
            <person name="Tunlid A."/>
            <person name="Henrissat B."/>
            <person name="Grigoriev I.V."/>
            <person name="Hibbett D.S."/>
            <person name="Martin F."/>
            <person name="Nordberg H.P."/>
            <person name="Cantor M.N."/>
            <person name="Hua S.X."/>
        </authorList>
    </citation>
    <scope>NUCLEOTIDE SEQUENCE [LARGE SCALE GENOMIC DNA]</scope>
    <source>
        <strain evidence="1 2">F 1598</strain>
    </source>
</reference>
<proteinExistence type="predicted"/>
<dbReference type="EMBL" id="KN832986">
    <property type="protein sequence ID" value="KIM85105.1"/>
    <property type="molecule type" value="Genomic_DNA"/>
</dbReference>
<dbReference type="HOGENOM" id="CLU_1563449_0_0_1"/>
<accession>A0A0C3FM43</accession>
<sequence>MATPPNAHGGYLPDPDTGEVGIDPCIDPSVLLPGSRRITNLSLAYKAYKLDTITGVKLYSRTDGTIHPEDLKAYHKNFTLNWKTQEGGVLYCGILSQASRNFFGREAGCMDKKCPFLHDRDAVLTNRAQVLATRRATFNSKITLKQRFARERMRIHIDHRALFALSTTQST</sequence>